<reference evidence="2" key="2">
    <citation type="submission" date="2017-02" db="EMBL/GenBank/DDBJ databases">
        <title>Sunflower complete genome.</title>
        <authorList>
            <person name="Langlade N."/>
            <person name="Munos S."/>
        </authorList>
    </citation>
    <scope>NUCLEOTIDE SEQUENCE [LARGE SCALE GENOMIC DNA]</scope>
    <source>
        <tissue evidence="2">Leaves</tissue>
    </source>
</reference>
<dbReference type="EMBL" id="MNCJ02000328">
    <property type="protein sequence ID" value="KAF5771575.1"/>
    <property type="molecule type" value="Genomic_DNA"/>
</dbReference>
<name>A0A251SMI9_HELAN</name>
<dbReference type="Gramene" id="mRNA:HanXRQr2_Chr13g0566551">
    <property type="protein sequence ID" value="CDS:HanXRQr2_Chr13g0566551.1"/>
    <property type="gene ID" value="HanXRQr2_Chr13g0566551"/>
</dbReference>
<evidence type="ECO:0000313" key="1">
    <source>
        <dbReference type="EMBL" id="KAF5771575.1"/>
    </source>
</evidence>
<dbReference type="EMBL" id="CM007902">
    <property type="protein sequence ID" value="OTG00040.1"/>
    <property type="molecule type" value="Genomic_DNA"/>
</dbReference>
<protein>
    <submittedName>
        <fullName evidence="2">Uncharacterized protein</fullName>
    </submittedName>
</protein>
<evidence type="ECO:0000313" key="3">
    <source>
        <dbReference type="Proteomes" id="UP000215914"/>
    </source>
</evidence>
<accession>A0A251SMI9</accession>
<organism evidence="2 3">
    <name type="scientific">Helianthus annuus</name>
    <name type="common">Common sunflower</name>
    <dbReference type="NCBI Taxonomy" id="4232"/>
    <lineage>
        <taxon>Eukaryota</taxon>
        <taxon>Viridiplantae</taxon>
        <taxon>Streptophyta</taxon>
        <taxon>Embryophyta</taxon>
        <taxon>Tracheophyta</taxon>
        <taxon>Spermatophyta</taxon>
        <taxon>Magnoliopsida</taxon>
        <taxon>eudicotyledons</taxon>
        <taxon>Gunneridae</taxon>
        <taxon>Pentapetalae</taxon>
        <taxon>asterids</taxon>
        <taxon>campanulids</taxon>
        <taxon>Asterales</taxon>
        <taxon>Asteraceae</taxon>
        <taxon>Asteroideae</taxon>
        <taxon>Heliantheae alliance</taxon>
        <taxon>Heliantheae</taxon>
        <taxon>Helianthus</taxon>
    </lineage>
</organism>
<gene>
    <name evidence="2" type="ORF">HannXRQ_Chr13g0386541</name>
    <name evidence="1" type="ORF">HanXRQr2_Chr13g0566551</name>
</gene>
<reference evidence="1" key="3">
    <citation type="submission" date="2020-06" db="EMBL/GenBank/DDBJ databases">
        <title>Helianthus annuus Genome sequencing and assembly Release 2.</title>
        <authorList>
            <person name="Gouzy J."/>
            <person name="Langlade N."/>
            <person name="Munos S."/>
        </authorList>
    </citation>
    <scope>NUCLEOTIDE SEQUENCE</scope>
    <source>
        <tissue evidence="1">Leaves</tissue>
    </source>
</reference>
<dbReference type="Proteomes" id="UP000215914">
    <property type="component" value="Chromosome 13"/>
</dbReference>
<evidence type="ECO:0000313" key="2">
    <source>
        <dbReference type="EMBL" id="OTG00040.1"/>
    </source>
</evidence>
<proteinExistence type="predicted"/>
<dbReference type="InParanoid" id="A0A251SMI9"/>
<dbReference type="AlphaFoldDB" id="A0A251SMI9"/>
<keyword evidence="3" id="KW-1185">Reference proteome</keyword>
<reference evidence="1 3" key="1">
    <citation type="journal article" date="2017" name="Nature">
        <title>The sunflower genome provides insights into oil metabolism, flowering and Asterid evolution.</title>
        <authorList>
            <person name="Badouin H."/>
            <person name="Gouzy J."/>
            <person name="Grassa C.J."/>
            <person name="Murat F."/>
            <person name="Staton S.E."/>
            <person name="Cottret L."/>
            <person name="Lelandais-Briere C."/>
            <person name="Owens G.L."/>
            <person name="Carrere S."/>
            <person name="Mayjonade B."/>
            <person name="Legrand L."/>
            <person name="Gill N."/>
            <person name="Kane N.C."/>
            <person name="Bowers J.E."/>
            <person name="Hubner S."/>
            <person name="Bellec A."/>
            <person name="Berard A."/>
            <person name="Berges H."/>
            <person name="Blanchet N."/>
            <person name="Boniface M.C."/>
            <person name="Brunel D."/>
            <person name="Catrice O."/>
            <person name="Chaidir N."/>
            <person name="Claudel C."/>
            <person name="Donnadieu C."/>
            <person name="Faraut T."/>
            <person name="Fievet G."/>
            <person name="Helmstetter N."/>
            <person name="King M."/>
            <person name="Knapp S.J."/>
            <person name="Lai Z."/>
            <person name="Le Paslier M.C."/>
            <person name="Lippi Y."/>
            <person name="Lorenzon L."/>
            <person name="Mandel J.R."/>
            <person name="Marage G."/>
            <person name="Marchand G."/>
            <person name="Marquand E."/>
            <person name="Bret-Mestries E."/>
            <person name="Morien E."/>
            <person name="Nambeesan S."/>
            <person name="Nguyen T."/>
            <person name="Pegot-Espagnet P."/>
            <person name="Pouilly N."/>
            <person name="Raftis F."/>
            <person name="Sallet E."/>
            <person name="Schiex T."/>
            <person name="Thomas J."/>
            <person name="Vandecasteele C."/>
            <person name="Vares D."/>
            <person name="Vear F."/>
            <person name="Vautrin S."/>
            <person name="Crespi M."/>
            <person name="Mangin B."/>
            <person name="Burke J.M."/>
            <person name="Salse J."/>
            <person name="Munos S."/>
            <person name="Vincourt P."/>
            <person name="Rieseberg L.H."/>
            <person name="Langlade N.B."/>
        </authorList>
    </citation>
    <scope>NUCLEOTIDE SEQUENCE [LARGE SCALE GENOMIC DNA]</scope>
    <source>
        <strain evidence="3">cv. SF193</strain>
        <tissue evidence="1">Leaves</tissue>
    </source>
</reference>
<sequence length="70" mass="8457">MYSQPSIFFPRYPQTEPKQSVEIDDYLRKSQISIIRNPIYYQPLSNIWVILEKQELVCCRFVEFCGFRGF</sequence>